<evidence type="ECO:0000313" key="4">
    <source>
        <dbReference type="EMBL" id="KAJ7354277.1"/>
    </source>
</evidence>
<evidence type="ECO:0000256" key="1">
    <source>
        <dbReference type="SAM" id="MobiDB-lite"/>
    </source>
</evidence>
<organism evidence="4 5">
    <name type="scientific">Mycena albidolilacea</name>
    <dbReference type="NCBI Taxonomy" id="1033008"/>
    <lineage>
        <taxon>Eukaryota</taxon>
        <taxon>Fungi</taxon>
        <taxon>Dikarya</taxon>
        <taxon>Basidiomycota</taxon>
        <taxon>Agaricomycotina</taxon>
        <taxon>Agaricomycetes</taxon>
        <taxon>Agaricomycetidae</taxon>
        <taxon>Agaricales</taxon>
        <taxon>Marasmiineae</taxon>
        <taxon>Mycenaceae</taxon>
        <taxon>Mycena</taxon>
    </lineage>
</organism>
<accession>A0AAD7AC16</accession>
<reference evidence="4" key="1">
    <citation type="submission" date="2023-03" db="EMBL/GenBank/DDBJ databases">
        <title>Massive genome expansion in bonnet fungi (Mycena s.s.) driven by repeated elements and novel gene families across ecological guilds.</title>
        <authorList>
            <consortium name="Lawrence Berkeley National Laboratory"/>
            <person name="Harder C.B."/>
            <person name="Miyauchi S."/>
            <person name="Viragh M."/>
            <person name="Kuo A."/>
            <person name="Thoen E."/>
            <person name="Andreopoulos B."/>
            <person name="Lu D."/>
            <person name="Skrede I."/>
            <person name="Drula E."/>
            <person name="Henrissat B."/>
            <person name="Morin E."/>
            <person name="Kohler A."/>
            <person name="Barry K."/>
            <person name="LaButti K."/>
            <person name="Morin E."/>
            <person name="Salamov A."/>
            <person name="Lipzen A."/>
            <person name="Mereny Z."/>
            <person name="Hegedus B."/>
            <person name="Baldrian P."/>
            <person name="Stursova M."/>
            <person name="Weitz H."/>
            <person name="Taylor A."/>
            <person name="Grigoriev I.V."/>
            <person name="Nagy L.G."/>
            <person name="Martin F."/>
            <person name="Kauserud H."/>
        </authorList>
    </citation>
    <scope>NUCLEOTIDE SEQUENCE</scope>
    <source>
        <strain evidence="4">CBHHK002</strain>
    </source>
</reference>
<sequence>MISTDSYVNKIIRLSIQTGFVTAAGALLDLILFLSVTNSTFNFMFDFPLSKLYTNALISTLNARPWQEHVSQHEAPNALFEQSNLGQSSFSGQGQTSFTLVQRGRTHSQGQQSYSLGPSPHQHPYSQASKFDTKSPV</sequence>
<evidence type="ECO:0000313" key="5">
    <source>
        <dbReference type="Proteomes" id="UP001218218"/>
    </source>
</evidence>
<evidence type="ECO:0000259" key="3">
    <source>
        <dbReference type="Pfam" id="PF20152"/>
    </source>
</evidence>
<feature type="compositionally biased region" description="Polar residues" evidence="1">
    <location>
        <begin position="107"/>
        <end position="116"/>
    </location>
</feature>
<feature type="region of interest" description="Disordered" evidence="1">
    <location>
        <begin position="101"/>
        <end position="137"/>
    </location>
</feature>
<dbReference type="PANTHER" id="PTHR40465">
    <property type="entry name" value="CHROMOSOME 1, WHOLE GENOME SHOTGUN SEQUENCE"/>
    <property type="match status" value="1"/>
</dbReference>
<dbReference type="Pfam" id="PF20152">
    <property type="entry name" value="DUF6534"/>
    <property type="match status" value="1"/>
</dbReference>
<keyword evidence="5" id="KW-1185">Reference proteome</keyword>
<evidence type="ECO:0000256" key="2">
    <source>
        <dbReference type="SAM" id="Phobius"/>
    </source>
</evidence>
<keyword evidence="2" id="KW-1133">Transmembrane helix</keyword>
<gene>
    <name evidence="4" type="ORF">DFH08DRAFT_854518</name>
</gene>
<name>A0AAD7AC16_9AGAR</name>
<proteinExistence type="predicted"/>
<dbReference type="EMBL" id="JARIHO010000010">
    <property type="protein sequence ID" value="KAJ7354277.1"/>
    <property type="molecule type" value="Genomic_DNA"/>
</dbReference>
<dbReference type="Proteomes" id="UP001218218">
    <property type="component" value="Unassembled WGS sequence"/>
</dbReference>
<dbReference type="PANTHER" id="PTHR40465:SF1">
    <property type="entry name" value="DUF6534 DOMAIN-CONTAINING PROTEIN"/>
    <property type="match status" value="1"/>
</dbReference>
<dbReference type="AlphaFoldDB" id="A0AAD7AC16"/>
<protein>
    <recommendedName>
        <fullName evidence="3">DUF6534 domain-containing protein</fullName>
    </recommendedName>
</protein>
<feature type="transmembrane region" description="Helical" evidence="2">
    <location>
        <begin position="12"/>
        <end position="34"/>
    </location>
</feature>
<feature type="compositionally biased region" description="Polar residues" evidence="1">
    <location>
        <begin position="124"/>
        <end position="137"/>
    </location>
</feature>
<feature type="domain" description="DUF6534" evidence="3">
    <location>
        <begin position="4"/>
        <end position="64"/>
    </location>
</feature>
<keyword evidence="2" id="KW-0812">Transmembrane</keyword>
<keyword evidence="2" id="KW-0472">Membrane</keyword>
<comment type="caution">
    <text evidence="4">The sequence shown here is derived from an EMBL/GenBank/DDBJ whole genome shotgun (WGS) entry which is preliminary data.</text>
</comment>
<dbReference type="InterPro" id="IPR045339">
    <property type="entry name" value="DUF6534"/>
</dbReference>